<keyword evidence="8" id="KW-1185">Reference proteome</keyword>
<dbReference type="InterPro" id="IPR011011">
    <property type="entry name" value="Znf_FYVE_PHD"/>
</dbReference>
<dbReference type="EMBL" id="SPLM01000108">
    <property type="protein sequence ID" value="TMW60156.1"/>
    <property type="molecule type" value="Genomic_DNA"/>
</dbReference>
<comment type="caution">
    <text evidence="7">The sequence shown here is derived from an EMBL/GenBank/DDBJ whole genome shotgun (WGS) entry which is preliminary data.</text>
</comment>
<dbReference type="PANTHER" id="PTHR13510:SF44">
    <property type="entry name" value="RABENOSYN-5"/>
    <property type="match status" value="1"/>
</dbReference>
<dbReference type="InterPro" id="IPR013083">
    <property type="entry name" value="Znf_RING/FYVE/PHD"/>
</dbReference>
<feature type="region of interest" description="Disordered" evidence="5">
    <location>
        <begin position="680"/>
        <end position="719"/>
    </location>
</feature>
<keyword evidence="3" id="KW-0862">Zinc</keyword>
<dbReference type="OrthoDB" id="68108at2759"/>
<keyword evidence="1" id="KW-0479">Metal-binding</keyword>
<protein>
    <recommendedName>
        <fullName evidence="6">FYVE-type domain-containing protein</fullName>
    </recommendedName>
</protein>
<feature type="compositionally biased region" description="Low complexity" evidence="5">
    <location>
        <begin position="466"/>
        <end position="511"/>
    </location>
</feature>
<evidence type="ECO:0000313" key="7">
    <source>
        <dbReference type="EMBL" id="TMW60156.1"/>
    </source>
</evidence>
<dbReference type="Proteomes" id="UP000794436">
    <property type="component" value="Unassembled WGS sequence"/>
</dbReference>
<evidence type="ECO:0000256" key="4">
    <source>
        <dbReference type="PROSITE-ProRule" id="PRU00091"/>
    </source>
</evidence>
<evidence type="ECO:0000259" key="6">
    <source>
        <dbReference type="PROSITE" id="PS50178"/>
    </source>
</evidence>
<keyword evidence="2 4" id="KW-0863">Zinc-finger</keyword>
<feature type="region of interest" description="Disordered" evidence="5">
    <location>
        <begin position="464"/>
        <end position="652"/>
    </location>
</feature>
<dbReference type="SMART" id="SM00064">
    <property type="entry name" value="FYVE"/>
    <property type="match status" value="1"/>
</dbReference>
<proteinExistence type="predicted"/>
<dbReference type="Gene3D" id="3.30.40.10">
    <property type="entry name" value="Zinc/RING finger domain, C3HC4 (zinc finger)"/>
    <property type="match status" value="1"/>
</dbReference>
<dbReference type="Pfam" id="PF01363">
    <property type="entry name" value="FYVE"/>
    <property type="match status" value="1"/>
</dbReference>
<feature type="region of interest" description="Disordered" evidence="5">
    <location>
        <begin position="1"/>
        <end position="70"/>
    </location>
</feature>
<sequence>MQSSGSFRGPTGPRFGSNHGSSNSVSSMNKGIPLTVGPPAGAHTPMNRSSSSSVPSSPTPYRDSFAADGINPSEYGIEGEGGMDWIRTGRVVRVKTTGESYRFPVDEEHLPQMEFSRHDILHLRDVMELAIDRAVRQGSVSWMENPSLAPANAKHSWKMNLEKKNCVMYRRKNDPQLSRNFLIRAKMDSSLNDVLYGVLNDNTEDERAYLAHVYRDDFLDGAVLQLFARPNEEDPHQLFAVKWTAFQSPVDSMYAIRDMLYVEYARTVVDPKGQKVVARVFQSINAKDYAIAEKDFGFARNDISWTQLYRILPGSKESKVDFSMSGSITFPAHINTPSFLANRFMSSMFTMTQSMKNAGDVKHISTHSLITERPWVPNNERSACNTCVKSFGLLRSRHHCRICAEIMCSNCTEELAIRTSRLPPSLRPDGGMISAEKFCFKCLEQGRRDRVEMLTNNPAEAYAHLSSKGSSGGHPSESSSSSYSGDFGASMRSHDSMASMGSMGSASSFSGPRGGFVQPPQIRQNRPMPGPYVGPPRSDSGYSDRPSPHPGMPSPHVGGYNQGPPPRGGYQQGPPPQAYYNQGPPSGGYNQGPPSGGYNQGPPPQPAMGGYHQGPPSGGYNRGPPPPAMGGHGNGPHVPRYDNLAPPPAPIPNSFARVEESIAEQQKLLRNLVMEGNKMMKQQQQYYQPPRPPRSTSIEIKEVDDDLNTVRSMTPDELD</sequence>
<dbReference type="InterPro" id="IPR000306">
    <property type="entry name" value="Znf_FYVE"/>
</dbReference>
<feature type="compositionally biased region" description="Low complexity" evidence="5">
    <location>
        <begin position="49"/>
        <end position="60"/>
    </location>
</feature>
<dbReference type="InterPro" id="IPR023393">
    <property type="entry name" value="START-like_dom_sf"/>
</dbReference>
<dbReference type="InterPro" id="IPR052727">
    <property type="entry name" value="Rab4/Rab5_effector"/>
</dbReference>
<evidence type="ECO:0000256" key="1">
    <source>
        <dbReference type="ARBA" id="ARBA00022723"/>
    </source>
</evidence>
<feature type="domain" description="FYVE-type" evidence="6">
    <location>
        <begin position="378"/>
        <end position="447"/>
    </location>
</feature>
<dbReference type="PANTHER" id="PTHR13510">
    <property type="entry name" value="FYVE-FINGER-CONTAINING RAB5 EFFECTOR PROTEIN RABENOSYN-5-RELATED"/>
    <property type="match status" value="1"/>
</dbReference>
<accession>A0A8K1CBA5</accession>
<evidence type="ECO:0000256" key="3">
    <source>
        <dbReference type="ARBA" id="ARBA00022833"/>
    </source>
</evidence>
<feature type="compositionally biased region" description="Pro residues" evidence="5">
    <location>
        <begin position="563"/>
        <end position="577"/>
    </location>
</feature>
<gene>
    <name evidence="7" type="ORF">Poli38472_000198</name>
</gene>
<reference evidence="7" key="1">
    <citation type="submission" date="2019-03" db="EMBL/GenBank/DDBJ databases">
        <title>Long read genome sequence of the mycoparasitic Pythium oligandrum ATCC 38472 isolated from sugarbeet rhizosphere.</title>
        <authorList>
            <person name="Gaulin E."/>
        </authorList>
    </citation>
    <scope>NUCLEOTIDE SEQUENCE</scope>
    <source>
        <strain evidence="7">ATCC 38472_TT</strain>
    </source>
</reference>
<evidence type="ECO:0000313" key="8">
    <source>
        <dbReference type="Proteomes" id="UP000794436"/>
    </source>
</evidence>
<evidence type="ECO:0000256" key="2">
    <source>
        <dbReference type="ARBA" id="ARBA00022771"/>
    </source>
</evidence>
<feature type="compositionally biased region" description="Gly residues" evidence="5">
    <location>
        <begin position="585"/>
        <end position="599"/>
    </location>
</feature>
<dbReference type="PROSITE" id="PS50178">
    <property type="entry name" value="ZF_FYVE"/>
    <property type="match status" value="1"/>
</dbReference>
<dbReference type="GO" id="GO:0008270">
    <property type="term" value="F:zinc ion binding"/>
    <property type="evidence" value="ECO:0007669"/>
    <property type="project" value="UniProtKB-KW"/>
</dbReference>
<feature type="compositionally biased region" description="Low complexity" evidence="5">
    <location>
        <begin position="16"/>
        <end position="31"/>
    </location>
</feature>
<evidence type="ECO:0000256" key="5">
    <source>
        <dbReference type="SAM" id="MobiDB-lite"/>
    </source>
</evidence>
<dbReference type="Gene3D" id="3.30.530.20">
    <property type="match status" value="1"/>
</dbReference>
<dbReference type="AlphaFoldDB" id="A0A8K1CBA5"/>
<organism evidence="7 8">
    <name type="scientific">Pythium oligandrum</name>
    <name type="common">Mycoparasitic fungus</name>
    <dbReference type="NCBI Taxonomy" id="41045"/>
    <lineage>
        <taxon>Eukaryota</taxon>
        <taxon>Sar</taxon>
        <taxon>Stramenopiles</taxon>
        <taxon>Oomycota</taxon>
        <taxon>Peronosporomycetes</taxon>
        <taxon>Pythiales</taxon>
        <taxon>Pythiaceae</taxon>
        <taxon>Pythium</taxon>
    </lineage>
</organism>
<dbReference type="SUPFAM" id="SSF57903">
    <property type="entry name" value="FYVE/PHD zinc finger"/>
    <property type="match status" value="1"/>
</dbReference>
<name>A0A8K1CBA5_PYTOL</name>
<dbReference type="InterPro" id="IPR017455">
    <property type="entry name" value="Znf_FYVE-rel"/>
</dbReference>